<dbReference type="AlphaFoldDB" id="D5MJ03"/>
<dbReference type="Proteomes" id="UP000006898">
    <property type="component" value="Chromosome"/>
</dbReference>
<dbReference type="EMBL" id="FP565575">
    <property type="protein sequence ID" value="CBE67368.1"/>
    <property type="molecule type" value="Genomic_DNA"/>
</dbReference>
<dbReference type="InterPro" id="IPR029044">
    <property type="entry name" value="Nucleotide-diphossugar_trans"/>
</dbReference>
<dbReference type="GO" id="GO:0016740">
    <property type="term" value="F:transferase activity"/>
    <property type="evidence" value="ECO:0007669"/>
    <property type="project" value="UniProtKB-KW"/>
</dbReference>
<name>D5MJ03_METO1</name>
<feature type="domain" description="Glycosyltransferase 2-like" evidence="1">
    <location>
        <begin position="15"/>
        <end position="129"/>
    </location>
</feature>
<dbReference type="HOGENOM" id="CLU_065962_1_0_0"/>
<dbReference type="SUPFAM" id="SSF53448">
    <property type="entry name" value="Nucleotide-diphospho-sugar transferases"/>
    <property type="match status" value="1"/>
</dbReference>
<dbReference type="InterPro" id="IPR001173">
    <property type="entry name" value="Glyco_trans_2-like"/>
</dbReference>
<dbReference type="Pfam" id="PF00535">
    <property type="entry name" value="Glycos_transf_2"/>
    <property type="match status" value="1"/>
</dbReference>
<proteinExistence type="predicted"/>
<dbReference type="CAZy" id="GT2">
    <property type="family name" value="Glycosyltransferase Family 2"/>
</dbReference>
<dbReference type="eggNOG" id="COG0463">
    <property type="taxonomic scope" value="Bacteria"/>
</dbReference>
<protein>
    <submittedName>
        <fullName evidence="2">Similar to glucosyl-transferase (Modular protein)</fullName>
    </submittedName>
</protein>
<dbReference type="KEGG" id="mox:DAMO_0271"/>
<sequence length="359" mass="41298">MLTPEATMADLTATIITHNEEKTIQACLESVTWAKEIVIVDSGSSDRTLEICRGYTDKIVHHPWAGFIEQKNFAVSLATYDWILNLDADERVPEELRLAIERELSAPRHDGYRIARRNYFLGRWIRHGGWYPDRVLRLFDRRTGRFGGVNPHAYFVIPEGSVGFIDSDLIHYTYQDLSQYLQKQDWYSGISASERVKWGRRSDSITQIELLLRAMLKFVQVYLLKRGFLDGMHGWIVAAGASYFNIFKYAKVWEAGCTRDRIVKEAPTDGLAGSSIHGQLWRLDAETQAGAEAVEHLGDVGWIDVAVQPFLTFAKVYLYRQACRNGLRGLVDATLMSFHIFVRHVKAWELLLRRERLRE</sequence>
<organism evidence="2 3">
    <name type="scientific">Methylomirabilis oxygeniifera</name>
    <dbReference type="NCBI Taxonomy" id="671143"/>
    <lineage>
        <taxon>Bacteria</taxon>
        <taxon>Candidatus Methylomirabilota</taxon>
        <taxon>Candidatus Methylomirabilia</taxon>
        <taxon>Candidatus Methylomirabilales</taxon>
        <taxon>Candidatus Methylomirabilaceae</taxon>
        <taxon>Candidatus Methylomirabilis</taxon>
    </lineage>
</organism>
<evidence type="ECO:0000259" key="1">
    <source>
        <dbReference type="Pfam" id="PF00535"/>
    </source>
</evidence>
<dbReference type="STRING" id="671143.DAMO_0271"/>
<dbReference type="PANTHER" id="PTHR43630">
    <property type="entry name" value="POLY-BETA-1,6-N-ACETYL-D-GLUCOSAMINE SYNTHASE"/>
    <property type="match status" value="1"/>
</dbReference>
<dbReference type="CDD" id="cd02511">
    <property type="entry name" value="Beta4Glucosyltransferase"/>
    <property type="match status" value="1"/>
</dbReference>
<accession>D5MJ03</accession>
<reference evidence="2 3" key="1">
    <citation type="journal article" date="2010" name="Nature">
        <title>Nitrite-driven anaerobic methane oxidation by oxygenic bacteria.</title>
        <authorList>
            <person name="Ettwig K.F."/>
            <person name="Butler M.K."/>
            <person name="Le Paslier D."/>
            <person name="Pelletier E."/>
            <person name="Mangenot S."/>
            <person name="Kuypers M.M.M."/>
            <person name="Schreiber F."/>
            <person name="Dutilh B.E."/>
            <person name="Zedelius J."/>
            <person name="de Beer D."/>
            <person name="Gloerich J."/>
            <person name="Wessels H.J.C.T."/>
            <person name="van Allen T."/>
            <person name="Luesken F."/>
            <person name="Wu M."/>
            <person name="van de Pas-Schoonen K.T."/>
            <person name="Op den Camp H.J.M."/>
            <person name="Janssen-Megens E.M."/>
            <person name="Francoijs K-J."/>
            <person name="Stunnenberg H."/>
            <person name="Weissenbach J."/>
            <person name="Jetten M.S.M."/>
            <person name="Strous M."/>
        </authorList>
    </citation>
    <scope>NUCLEOTIDE SEQUENCE [LARGE SCALE GENOMIC DNA]</scope>
</reference>
<dbReference type="PANTHER" id="PTHR43630:SF2">
    <property type="entry name" value="GLYCOSYLTRANSFERASE"/>
    <property type="match status" value="1"/>
</dbReference>
<evidence type="ECO:0000313" key="3">
    <source>
        <dbReference type="Proteomes" id="UP000006898"/>
    </source>
</evidence>
<keyword evidence="2" id="KW-0808">Transferase</keyword>
<evidence type="ECO:0000313" key="2">
    <source>
        <dbReference type="EMBL" id="CBE67368.1"/>
    </source>
</evidence>
<gene>
    <name evidence="2" type="ORF">DAMO_0271</name>
</gene>
<dbReference type="Gene3D" id="3.90.550.10">
    <property type="entry name" value="Spore Coat Polysaccharide Biosynthesis Protein SpsA, Chain A"/>
    <property type="match status" value="1"/>
</dbReference>